<dbReference type="Gene3D" id="2.170.16.10">
    <property type="entry name" value="Hedgehog/Intein (Hint) domain"/>
    <property type="match status" value="1"/>
</dbReference>
<keyword evidence="4" id="KW-0238">DNA-binding</keyword>
<dbReference type="GO" id="GO:0006355">
    <property type="term" value="P:regulation of DNA-templated transcription"/>
    <property type="evidence" value="ECO:0007669"/>
    <property type="project" value="InterPro"/>
</dbReference>
<feature type="region of interest" description="Disordered" evidence="7">
    <location>
        <begin position="391"/>
        <end position="477"/>
    </location>
</feature>
<sequence>MISAEVDGRLPYMTYPEPWRGQPKQPPEFLRPPPKPLPPSRYNGAPPNGARLAHTHRPPSKYSPPAATPVNLTQPKEEIAEYPSYRLFPPSFPHFNPNPYQIYPSPYTSILRSNFVPPPLSPLDSYSSTTSSTAVTNSGTFLSPQSNYSPPAAVKPNQSLLRDNRKTQPTQPPPPTAAAIANNSFKVPSGKEGSLKHRILTRPEDNIPHQQRGPIDLQNASANETHRNWIPSSSVSPPQSPAKTFNNNTVPVNFAKGSLIQLANGTLRKVEDMKTEDFVLSAEKSPELRLENSTVIKIEENPITRTVTITLTYNQRRTQAEVEYPLEHPFFVCGKGWASCNTDRTLHIYGLKVHQLQVGDVIISLTPRTPSQTLRSSATFTTTATTTAMTVRQVSSTGQHRSNDRQSSQQMNQKLPLNHSISHLTSTPHSSNSNPSPMSSVNQQTMSPDSMAKKRRWSAPGQICDDEEQIHRKIKVE</sequence>
<feature type="domain" description="AXH" evidence="8">
    <location>
        <begin position="242"/>
        <end position="373"/>
    </location>
</feature>
<accession>A0A0T6B7R9</accession>
<feature type="region of interest" description="Disordered" evidence="7">
    <location>
        <begin position="1"/>
        <end position="70"/>
    </location>
</feature>
<dbReference type="Proteomes" id="UP000051574">
    <property type="component" value="Unassembled WGS sequence"/>
</dbReference>
<dbReference type="InterPro" id="IPR043404">
    <property type="entry name" value="ATAXIN1-like"/>
</dbReference>
<protein>
    <recommendedName>
        <fullName evidence="8">AXH domain-containing protein</fullName>
    </recommendedName>
</protein>
<dbReference type="InterPro" id="IPR036096">
    <property type="entry name" value="Ataxin_AXH_dom_sf"/>
</dbReference>
<name>A0A0T6B7R9_9SCAR</name>
<comment type="subcellular location">
    <subcellularLocation>
        <location evidence="1">Nucleus</location>
    </subcellularLocation>
</comment>
<evidence type="ECO:0000256" key="3">
    <source>
        <dbReference type="ARBA" id="ARBA00023015"/>
    </source>
</evidence>
<evidence type="ECO:0000256" key="1">
    <source>
        <dbReference type="ARBA" id="ARBA00004123"/>
    </source>
</evidence>
<organism evidence="9 10">
    <name type="scientific">Oryctes borbonicus</name>
    <dbReference type="NCBI Taxonomy" id="1629725"/>
    <lineage>
        <taxon>Eukaryota</taxon>
        <taxon>Metazoa</taxon>
        <taxon>Ecdysozoa</taxon>
        <taxon>Arthropoda</taxon>
        <taxon>Hexapoda</taxon>
        <taxon>Insecta</taxon>
        <taxon>Pterygota</taxon>
        <taxon>Neoptera</taxon>
        <taxon>Endopterygota</taxon>
        <taxon>Coleoptera</taxon>
        <taxon>Polyphaga</taxon>
        <taxon>Scarabaeiformia</taxon>
        <taxon>Scarabaeidae</taxon>
        <taxon>Dynastinae</taxon>
        <taxon>Oryctes</taxon>
    </lineage>
</organism>
<evidence type="ECO:0000256" key="4">
    <source>
        <dbReference type="ARBA" id="ARBA00023125"/>
    </source>
</evidence>
<dbReference type="InterPro" id="IPR003652">
    <property type="entry name" value="Ataxin_AXH_dom"/>
</dbReference>
<dbReference type="PANTHER" id="PTHR13392:SF13">
    <property type="entry name" value="AXH DOMAIN-CONTAINING PROTEIN"/>
    <property type="match status" value="1"/>
</dbReference>
<evidence type="ECO:0000313" key="10">
    <source>
        <dbReference type="Proteomes" id="UP000051574"/>
    </source>
</evidence>
<dbReference type="SMART" id="SM00536">
    <property type="entry name" value="AXH"/>
    <property type="match status" value="1"/>
</dbReference>
<evidence type="ECO:0000256" key="7">
    <source>
        <dbReference type="SAM" id="MobiDB-lite"/>
    </source>
</evidence>
<dbReference type="PANTHER" id="PTHR13392">
    <property type="entry name" value="ATAXIN 1"/>
    <property type="match status" value="1"/>
</dbReference>
<dbReference type="EMBL" id="LJIG01009319">
    <property type="protein sequence ID" value="KRT83317.1"/>
    <property type="molecule type" value="Genomic_DNA"/>
</dbReference>
<feature type="compositionally biased region" description="Low complexity" evidence="7">
    <location>
        <begin position="422"/>
        <end position="440"/>
    </location>
</feature>
<dbReference type="AlphaFoldDB" id="A0A0T6B7R9"/>
<evidence type="ECO:0000313" key="9">
    <source>
        <dbReference type="EMBL" id="KRT83317.1"/>
    </source>
</evidence>
<dbReference type="OrthoDB" id="10000452at2759"/>
<dbReference type="PROSITE" id="PS51148">
    <property type="entry name" value="AXH"/>
    <property type="match status" value="1"/>
</dbReference>
<keyword evidence="3" id="KW-0805">Transcription regulation</keyword>
<reference evidence="9 10" key="1">
    <citation type="submission" date="2015-09" db="EMBL/GenBank/DDBJ databases">
        <title>Draft genome of the scarab beetle Oryctes borbonicus.</title>
        <authorList>
            <person name="Meyer J.M."/>
            <person name="Markov G.V."/>
            <person name="Baskaran P."/>
            <person name="Herrmann M."/>
            <person name="Sommer R.J."/>
            <person name="Roedelsperger C."/>
        </authorList>
    </citation>
    <scope>NUCLEOTIDE SEQUENCE [LARGE SCALE GENOMIC DNA]</scope>
    <source>
        <strain evidence="9">OB123</strain>
        <tissue evidence="9">Whole animal</tissue>
    </source>
</reference>
<comment type="caution">
    <text evidence="9">The sequence shown here is derived from an EMBL/GenBank/DDBJ whole genome shotgun (WGS) entry which is preliminary data.</text>
</comment>
<keyword evidence="10" id="KW-1185">Reference proteome</keyword>
<feature type="region of interest" description="Disordered" evidence="7">
    <location>
        <begin position="124"/>
        <end position="193"/>
    </location>
</feature>
<dbReference type="SUPFAM" id="SSF102031">
    <property type="entry name" value="AXH domain"/>
    <property type="match status" value="1"/>
</dbReference>
<feature type="compositionally biased region" description="Pro residues" evidence="7">
    <location>
        <begin position="24"/>
        <end position="39"/>
    </location>
</feature>
<evidence type="ECO:0000259" key="8">
    <source>
        <dbReference type="PROSITE" id="PS51148"/>
    </source>
</evidence>
<evidence type="ECO:0000256" key="5">
    <source>
        <dbReference type="ARBA" id="ARBA00023163"/>
    </source>
</evidence>
<keyword evidence="5" id="KW-0804">Transcription</keyword>
<gene>
    <name evidence="9" type="ORF">AMK59_4354</name>
</gene>
<evidence type="ECO:0000256" key="2">
    <source>
        <dbReference type="ARBA" id="ARBA00022491"/>
    </source>
</evidence>
<dbReference type="GO" id="GO:0003723">
    <property type="term" value="F:RNA binding"/>
    <property type="evidence" value="ECO:0007669"/>
    <property type="project" value="InterPro"/>
</dbReference>
<feature type="compositionally biased region" description="Polar residues" evidence="7">
    <location>
        <begin position="392"/>
        <end position="421"/>
    </location>
</feature>
<keyword evidence="2" id="KW-0678">Repressor</keyword>
<dbReference type="GO" id="GO:0005634">
    <property type="term" value="C:nucleus"/>
    <property type="evidence" value="ECO:0007669"/>
    <property type="project" value="UniProtKB-SubCell"/>
</dbReference>
<feature type="compositionally biased region" description="Low complexity" evidence="7">
    <location>
        <begin position="124"/>
        <end position="140"/>
    </location>
</feature>
<dbReference type="Pfam" id="PF08517">
    <property type="entry name" value="AXH"/>
    <property type="match status" value="1"/>
</dbReference>
<proteinExistence type="predicted"/>
<evidence type="ECO:0000256" key="6">
    <source>
        <dbReference type="ARBA" id="ARBA00023242"/>
    </source>
</evidence>
<dbReference type="GO" id="GO:0003677">
    <property type="term" value="F:DNA binding"/>
    <property type="evidence" value="ECO:0007669"/>
    <property type="project" value="UniProtKB-KW"/>
</dbReference>
<keyword evidence="6" id="KW-0539">Nucleus</keyword>